<proteinExistence type="inferred from homology"/>
<gene>
    <name evidence="8" type="ORF">AMSG_09977</name>
</gene>
<keyword evidence="9" id="KW-1185">Reference proteome</keyword>
<keyword evidence="2 5" id="KW-0378">Hydrolase</keyword>
<dbReference type="GO" id="GO:0003724">
    <property type="term" value="F:RNA helicase activity"/>
    <property type="evidence" value="ECO:0007669"/>
    <property type="project" value="UniProtKB-EC"/>
</dbReference>
<dbReference type="eggNOG" id="KOG0326">
    <property type="taxonomic scope" value="Eukaryota"/>
</dbReference>
<dbReference type="GeneID" id="25568317"/>
<keyword evidence="3 5" id="KW-0067">ATP-binding</keyword>
<evidence type="ECO:0000256" key="1">
    <source>
        <dbReference type="ARBA" id="ARBA00022741"/>
    </source>
</evidence>
<comment type="domain">
    <text evidence="5">The Q motif is unique to and characteristic of the DEAD box family of RNA helicases and controls ATP binding and hydrolysis.</text>
</comment>
<feature type="non-terminal residue" evidence="8">
    <location>
        <position position="1"/>
    </location>
</feature>
<dbReference type="Proteomes" id="UP000054408">
    <property type="component" value="Unassembled WGS sequence"/>
</dbReference>
<dbReference type="InterPro" id="IPR014001">
    <property type="entry name" value="Helicase_ATP-bd"/>
</dbReference>
<dbReference type="SMART" id="SM00490">
    <property type="entry name" value="HELICc"/>
    <property type="match status" value="1"/>
</dbReference>
<dbReference type="EMBL" id="GL349487">
    <property type="protein sequence ID" value="KNC54190.1"/>
    <property type="molecule type" value="Genomic_DNA"/>
</dbReference>
<dbReference type="STRING" id="461836.A0A0L0DPK6"/>
<reference evidence="8 9" key="1">
    <citation type="submission" date="2010-05" db="EMBL/GenBank/DDBJ databases">
        <title>The Genome Sequence of Thecamonas trahens ATCC 50062.</title>
        <authorList>
            <consortium name="The Broad Institute Genome Sequencing Platform"/>
            <person name="Russ C."/>
            <person name="Cuomo C."/>
            <person name="Shea T."/>
            <person name="Young S.K."/>
            <person name="Zeng Q."/>
            <person name="Koehrsen M."/>
            <person name="Haas B."/>
            <person name="Borodovsky M."/>
            <person name="Guigo R."/>
            <person name="Alvarado L."/>
            <person name="Berlin A."/>
            <person name="Bochicchio J."/>
            <person name="Borenstein D."/>
            <person name="Chapman S."/>
            <person name="Chen Z."/>
            <person name="Freedman E."/>
            <person name="Gellesch M."/>
            <person name="Goldberg J."/>
            <person name="Griggs A."/>
            <person name="Gujja S."/>
            <person name="Heilman E."/>
            <person name="Heiman D."/>
            <person name="Hepburn T."/>
            <person name="Howarth C."/>
            <person name="Jen D."/>
            <person name="Larson L."/>
            <person name="Mehta T."/>
            <person name="Park D."/>
            <person name="Pearson M."/>
            <person name="Roberts A."/>
            <person name="Saif S."/>
            <person name="Shenoy N."/>
            <person name="Sisk P."/>
            <person name="Stolte C."/>
            <person name="Sykes S."/>
            <person name="Thomson T."/>
            <person name="Walk T."/>
            <person name="White J."/>
            <person name="Yandava C."/>
            <person name="Burger G."/>
            <person name="Gray M.W."/>
            <person name="Holland P.W.H."/>
            <person name="King N."/>
            <person name="Lang F.B.F."/>
            <person name="Roger A.J."/>
            <person name="Ruiz-Trillo I."/>
            <person name="Lander E."/>
            <person name="Nusbaum C."/>
        </authorList>
    </citation>
    <scope>NUCLEOTIDE SEQUENCE [LARGE SCALE GENOMIC DNA]</scope>
    <source>
        <strain evidence="8 9">ATCC 50062</strain>
    </source>
</reference>
<dbReference type="AlphaFoldDB" id="A0A0L0DPK6"/>
<dbReference type="Pfam" id="PF00271">
    <property type="entry name" value="Helicase_C"/>
    <property type="match status" value="1"/>
</dbReference>
<evidence type="ECO:0000313" key="8">
    <source>
        <dbReference type="EMBL" id="KNC54190.1"/>
    </source>
</evidence>
<evidence type="ECO:0000256" key="5">
    <source>
        <dbReference type="RuleBase" id="RU365068"/>
    </source>
</evidence>
<dbReference type="PROSITE" id="PS51194">
    <property type="entry name" value="HELICASE_CTER"/>
    <property type="match status" value="1"/>
</dbReference>
<dbReference type="Gene3D" id="3.40.50.300">
    <property type="entry name" value="P-loop containing nucleotide triphosphate hydrolases"/>
    <property type="match status" value="2"/>
</dbReference>
<accession>A0A0L0DPK6</accession>
<comment type="function">
    <text evidence="5">RNA helicase.</text>
</comment>
<dbReference type="OrthoDB" id="10256233at2759"/>
<evidence type="ECO:0000256" key="4">
    <source>
        <dbReference type="ARBA" id="ARBA00022884"/>
    </source>
</evidence>
<keyword evidence="4 5" id="KW-0694">RNA-binding</keyword>
<dbReference type="RefSeq" id="XP_013753831.1">
    <property type="nucleotide sequence ID" value="XM_013898377.1"/>
</dbReference>
<evidence type="ECO:0000259" key="6">
    <source>
        <dbReference type="PROSITE" id="PS51192"/>
    </source>
</evidence>
<evidence type="ECO:0000256" key="2">
    <source>
        <dbReference type="ARBA" id="ARBA00022801"/>
    </source>
</evidence>
<name>A0A0L0DPK6_THETB</name>
<dbReference type="GO" id="GO:0003723">
    <property type="term" value="F:RNA binding"/>
    <property type="evidence" value="ECO:0007669"/>
    <property type="project" value="UniProtKB-UniRule"/>
</dbReference>
<evidence type="ECO:0000259" key="7">
    <source>
        <dbReference type="PROSITE" id="PS51194"/>
    </source>
</evidence>
<dbReference type="Pfam" id="PF00270">
    <property type="entry name" value="DEAD"/>
    <property type="match status" value="1"/>
</dbReference>
<dbReference type="EC" id="3.6.4.13" evidence="5"/>
<keyword evidence="5" id="KW-0347">Helicase</keyword>
<comment type="catalytic activity">
    <reaction evidence="5">
        <text>ATP + H2O = ADP + phosphate + H(+)</text>
        <dbReference type="Rhea" id="RHEA:13065"/>
        <dbReference type="ChEBI" id="CHEBI:15377"/>
        <dbReference type="ChEBI" id="CHEBI:15378"/>
        <dbReference type="ChEBI" id="CHEBI:30616"/>
        <dbReference type="ChEBI" id="CHEBI:43474"/>
        <dbReference type="ChEBI" id="CHEBI:456216"/>
        <dbReference type="EC" id="3.6.4.13"/>
    </reaction>
</comment>
<dbReference type="GO" id="GO:0005524">
    <property type="term" value="F:ATP binding"/>
    <property type="evidence" value="ECO:0007669"/>
    <property type="project" value="UniProtKB-UniRule"/>
</dbReference>
<dbReference type="InterPro" id="IPR027417">
    <property type="entry name" value="P-loop_NTPase"/>
</dbReference>
<evidence type="ECO:0000313" key="9">
    <source>
        <dbReference type="Proteomes" id="UP000054408"/>
    </source>
</evidence>
<feature type="domain" description="Helicase C-terminal" evidence="7">
    <location>
        <begin position="243"/>
        <end position="386"/>
    </location>
</feature>
<dbReference type="InterPro" id="IPR011545">
    <property type="entry name" value="DEAD/DEAH_box_helicase_dom"/>
</dbReference>
<dbReference type="GO" id="GO:0016787">
    <property type="term" value="F:hydrolase activity"/>
    <property type="evidence" value="ECO:0007669"/>
    <property type="project" value="UniProtKB-KW"/>
</dbReference>
<dbReference type="PANTHER" id="PTHR24031">
    <property type="entry name" value="RNA HELICASE"/>
    <property type="match status" value="1"/>
</dbReference>
<keyword evidence="1 5" id="KW-0547">Nucleotide-binding</keyword>
<feature type="domain" description="Helicase ATP-binding" evidence="6">
    <location>
        <begin position="6"/>
        <end position="199"/>
    </location>
</feature>
<evidence type="ECO:0000256" key="3">
    <source>
        <dbReference type="ARBA" id="ARBA00022840"/>
    </source>
</evidence>
<protein>
    <recommendedName>
        <fullName evidence="5">ATP-dependent RNA helicase</fullName>
        <ecNumber evidence="5">3.6.4.13</ecNumber>
    </recommendedName>
</protein>
<organism evidence="8 9">
    <name type="scientific">Thecamonas trahens ATCC 50062</name>
    <dbReference type="NCBI Taxonomy" id="461836"/>
    <lineage>
        <taxon>Eukaryota</taxon>
        <taxon>Apusozoa</taxon>
        <taxon>Apusomonadida</taxon>
        <taxon>Apusomonadidae</taxon>
        <taxon>Thecamonas</taxon>
    </lineage>
</organism>
<dbReference type="SUPFAM" id="SSF52540">
    <property type="entry name" value="P-loop containing nucleoside triphosphate hydrolases"/>
    <property type="match status" value="1"/>
</dbReference>
<dbReference type="SMART" id="SM00487">
    <property type="entry name" value="DEXDc"/>
    <property type="match status" value="1"/>
</dbReference>
<dbReference type="InterPro" id="IPR001650">
    <property type="entry name" value="Helicase_C-like"/>
</dbReference>
<sequence>QETFIPALLGSQSDALLAAPPGEGKTLSFLLPVLAGIDNRAPGVQALVVAPHAEAALQTLTAARTLTRGGSKRRRAAPVTTAALVRPLHKAAPLPDAHLVVATPSVLASALADSPAFRDVVLPRLNTLVLDEFDYLAAFERRALEGILTHATIKASHVTRARSARIRKAAAPRVIGVSATMATPSVREVVADHFAAPHLELDVAERRADAPAVEHLALLLNDYASHDGRARGSGVSLGVTAAALAHTASRLKVKRSLVFTHDAADGRALADELKARGFKAGWLPPGASRAAAAERKRMLAALAAGRLQLALLPDVVARGLDLPTLTHVFSVGLPANVDQYVHRAGRVGRPSQAAAAPTVVSLVRSARDFKALDHIAESLGITPSLL</sequence>
<comment type="similarity">
    <text evidence="5">Belongs to the DEAD box helicase family.</text>
</comment>
<dbReference type="PROSITE" id="PS51192">
    <property type="entry name" value="HELICASE_ATP_BIND_1"/>
    <property type="match status" value="1"/>
</dbReference>